<evidence type="ECO:0000313" key="1">
    <source>
        <dbReference type="EMBL" id="GIF24976.1"/>
    </source>
</evidence>
<dbReference type="RefSeq" id="WP_203812818.1">
    <property type="nucleotide sequence ID" value="NZ_BOMY01000050.1"/>
</dbReference>
<dbReference type="AlphaFoldDB" id="A0A919NTL0"/>
<evidence type="ECO:0000313" key="2">
    <source>
        <dbReference type="Proteomes" id="UP000623608"/>
    </source>
</evidence>
<reference evidence="1" key="1">
    <citation type="submission" date="2021-01" db="EMBL/GenBank/DDBJ databases">
        <title>Whole genome shotgun sequence of Actinoplanes tereljensis NBRC 105297.</title>
        <authorList>
            <person name="Komaki H."/>
            <person name="Tamura T."/>
        </authorList>
    </citation>
    <scope>NUCLEOTIDE SEQUENCE</scope>
    <source>
        <strain evidence="1">NBRC 105297</strain>
    </source>
</reference>
<dbReference type="InterPro" id="IPR025850">
    <property type="entry name" value="SUKH-3"/>
</dbReference>
<gene>
    <name evidence="1" type="ORF">Ate02nite_77060</name>
</gene>
<proteinExistence type="predicted"/>
<accession>A0A919NTL0</accession>
<dbReference type="Pfam" id="PF14433">
    <property type="entry name" value="SUKH-3"/>
    <property type="match status" value="1"/>
</dbReference>
<name>A0A919NTL0_9ACTN</name>
<evidence type="ECO:0008006" key="3">
    <source>
        <dbReference type="Google" id="ProtNLM"/>
    </source>
</evidence>
<dbReference type="EMBL" id="BOMY01000050">
    <property type="protein sequence ID" value="GIF24976.1"/>
    <property type="molecule type" value="Genomic_DNA"/>
</dbReference>
<keyword evidence="2" id="KW-1185">Reference proteome</keyword>
<organism evidence="1 2">
    <name type="scientific">Paractinoplanes tereljensis</name>
    <dbReference type="NCBI Taxonomy" id="571912"/>
    <lineage>
        <taxon>Bacteria</taxon>
        <taxon>Bacillati</taxon>
        <taxon>Actinomycetota</taxon>
        <taxon>Actinomycetes</taxon>
        <taxon>Micromonosporales</taxon>
        <taxon>Micromonosporaceae</taxon>
        <taxon>Paractinoplanes</taxon>
    </lineage>
</organism>
<protein>
    <recommendedName>
        <fullName evidence="3">YwqJ-like deaminase</fullName>
    </recommendedName>
</protein>
<comment type="caution">
    <text evidence="1">The sequence shown here is derived from an EMBL/GenBank/DDBJ whole genome shotgun (WGS) entry which is preliminary data.</text>
</comment>
<sequence length="384" mass="41130">MITRGEAEEIAARWARGEADQRGYGCVPALAEFDLGWVIWTRPAPDVLPVPGDGARTVIDRETGVLSTWPAIPPDDIATLYRERRPQPSATVDAWATLRRSVRRRPSPATVAELVVDGRLFRAQGAKGDQTISHHPLVEGRLGTMPVASRVRGAERHAELIAASDALHEVGRDGLRSGGFGTFLVRDQGDPDAGAPVRPCETCLAVLVDLGLLPPSDLGYAAEWHHGVDGPAGRFPPEVSRVLAGGGWLGVELPLVAAIEEAERLSGLPAFPAARRALSEFAGVRCGRRGPGRRRAIRLLTFDPLPAARQHRALVELAEVLGVPVFPLAVEGGDALVVIDERSRVFILDQAGDWFVGETVDEAVIGLLTGDGPADRLHDDGSWP</sequence>
<dbReference type="Proteomes" id="UP000623608">
    <property type="component" value="Unassembled WGS sequence"/>
</dbReference>